<accession>A0A5S5CXS3</accession>
<dbReference type="Proteomes" id="UP000322499">
    <property type="component" value="Unassembled WGS sequence"/>
</dbReference>
<dbReference type="EMBL" id="VNHW01000005">
    <property type="protein sequence ID" value="TYP87894.1"/>
    <property type="molecule type" value="Genomic_DNA"/>
</dbReference>
<name>A0A5S5CXS3_9ACTN</name>
<protein>
    <recommendedName>
        <fullName evidence="3">Camelysin-like metallo-endopeptidase</fullName>
    </recommendedName>
</protein>
<proteinExistence type="predicted"/>
<dbReference type="RefSeq" id="WP_243737553.1">
    <property type="nucleotide sequence ID" value="NZ_VNHW01000005.1"/>
</dbReference>
<comment type="caution">
    <text evidence="1">The sequence shown here is derived from an EMBL/GenBank/DDBJ whole genome shotgun (WGS) entry which is preliminary data.</text>
</comment>
<reference evidence="1 2" key="1">
    <citation type="submission" date="2019-07" db="EMBL/GenBank/DDBJ databases">
        <title>Genomic Encyclopedia of Archaeal and Bacterial Type Strains, Phase II (KMG-II): from individual species to whole genera.</title>
        <authorList>
            <person name="Goeker M."/>
        </authorList>
    </citation>
    <scope>NUCLEOTIDE SEQUENCE [LARGE SCALE GENOMIC DNA]</scope>
    <source>
        <strain evidence="1 2">DSM 46842</strain>
    </source>
</reference>
<dbReference type="AlphaFoldDB" id="A0A5S5CXS3"/>
<evidence type="ECO:0000313" key="2">
    <source>
        <dbReference type="Proteomes" id="UP000322499"/>
    </source>
</evidence>
<keyword evidence="2" id="KW-1185">Reference proteome</keyword>
<sequence>MKLRITTKLPRRLVVVALFVVALIGGGIATAAWLVSGTGSATTQAATAVNLTVSAGTPTATLYPGASGAVVASVANPNPFPVRVTSASFGAVTVTPLAGRTCTAASLTVSGPVTLGSPVNLSANSGATAVTIPNAVTMVSSADNGCQGATYSVQVTLSGASA</sequence>
<evidence type="ECO:0008006" key="3">
    <source>
        <dbReference type="Google" id="ProtNLM"/>
    </source>
</evidence>
<evidence type="ECO:0000313" key="1">
    <source>
        <dbReference type="EMBL" id="TYP87894.1"/>
    </source>
</evidence>
<organism evidence="1 2">
    <name type="scientific">Blastococcus xanthinilyticus</name>
    <dbReference type="NCBI Taxonomy" id="1564164"/>
    <lineage>
        <taxon>Bacteria</taxon>
        <taxon>Bacillati</taxon>
        <taxon>Actinomycetota</taxon>
        <taxon>Actinomycetes</taxon>
        <taxon>Geodermatophilales</taxon>
        <taxon>Geodermatophilaceae</taxon>
        <taxon>Blastococcus</taxon>
    </lineage>
</organism>
<gene>
    <name evidence="1" type="ORF">BD833_10568</name>
</gene>